<name>W7YB64_9BACT</name>
<dbReference type="InterPro" id="IPR000866">
    <property type="entry name" value="AhpC/TSA"/>
</dbReference>
<keyword evidence="15" id="KW-1185">Reference proteome</keyword>
<evidence type="ECO:0000256" key="11">
    <source>
        <dbReference type="ARBA" id="ARBA00049091"/>
    </source>
</evidence>
<evidence type="ECO:0000256" key="5">
    <source>
        <dbReference type="ARBA" id="ARBA00023002"/>
    </source>
</evidence>
<evidence type="ECO:0000256" key="10">
    <source>
        <dbReference type="ARBA" id="ARBA00042639"/>
    </source>
</evidence>
<comment type="similarity">
    <text evidence="9">Belongs to the peroxiredoxin family. BCP/PrxQ subfamily.</text>
</comment>
<dbReference type="RefSeq" id="WP_081735928.1">
    <property type="nucleotide sequence ID" value="NZ_BAMD01000105.1"/>
</dbReference>
<keyword evidence="3" id="KW-0575">Peroxidase</keyword>
<dbReference type="Pfam" id="PF00578">
    <property type="entry name" value="AhpC-TSA"/>
    <property type="match status" value="1"/>
</dbReference>
<comment type="catalytic activity">
    <reaction evidence="11">
        <text>a hydroperoxide + [thioredoxin]-dithiol = an alcohol + [thioredoxin]-disulfide + H2O</text>
        <dbReference type="Rhea" id="RHEA:62620"/>
        <dbReference type="Rhea" id="RHEA-COMP:10698"/>
        <dbReference type="Rhea" id="RHEA-COMP:10700"/>
        <dbReference type="ChEBI" id="CHEBI:15377"/>
        <dbReference type="ChEBI" id="CHEBI:29950"/>
        <dbReference type="ChEBI" id="CHEBI:30879"/>
        <dbReference type="ChEBI" id="CHEBI:35924"/>
        <dbReference type="ChEBI" id="CHEBI:50058"/>
        <dbReference type="EC" id="1.11.1.24"/>
    </reaction>
</comment>
<evidence type="ECO:0000256" key="6">
    <source>
        <dbReference type="ARBA" id="ARBA00023157"/>
    </source>
</evidence>
<accession>W7YB64</accession>
<dbReference type="EC" id="1.11.1.24" evidence="2"/>
<dbReference type="STRING" id="869213.GCA_000517085_01374"/>
<evidence type="ECO:0000256" key="9">
    <source>
        <dbReference type="ARBA" id="ARBA00038489"/>
    </source>
</evidence>
<dbReference type="GO" id="GO:0005737">
    <property type="term" value="C:cytoplasm"/>
    <property type="evidence" value="ECO:0007669"/>
    <property type="project" value="TreeGrafter"/>
</dbReference>
<keyword evidence="5" id="KW-0560">Oxidoreductase</keyword>
<dbReference type="Gene3D" id="3.40.30.10">
    <property type="entry name" value="Glutaredoxin"/>
    <property type="match status" value="1"/>
</dbReference>
<feature type="domain" description="Thioredoxin" evidence="13">
    <location>
        <begin position="83"/>
        <end position="255"/>
    </location>
</feature>
<evidence type="ECO:0000256" key="7">
    <source>
        <dbReference type="ARBA" id="ARBA00023284"/>
    </source>
</evidence>
<dbReference type="OrthoDB" id="9805634at2"/>
<protein>
    <recommendedName>
        <fullName evidence="2">thioredoxin-dependent peroxiredoxin</fullName>
        <ecNumber evidence="2">1.11.1.24</ecNumber>
    </recommendedName>
    <alternativeName>
        <fullName evidence="8">Thioredoxin peroxidase</fullName>
    </alternativeName>
    <alternativeName>
        <fullName evidence="10">Thioredoxin-dependent peroxiredoxin Bcp</fullName>
    </alternativeName>
</protein>
<dbReference type="InterPro" id="IPR050924">
    <property type="entry name" value="Peroxiredoxin_BCP/PrxQ"/>
</dbReference>
<proteinExistence type="inferred from homology"/>
<dbReference type="PANTHER" id="PTHR42801:SF7">
    <property type="entry name" value="SLL1159 PROTEIN"/>
    <property type="match status" value="1"/>
</dbReference>
<feature type="signal peptide" evidence="12">
    <location>
        <begin position="1"/>
        <end position="18"/>
    </location>
</feature>
<evidence type="ECO:0000256" key="2">
    <source>
        <dbReference type="ARBA" id="ARBA00013017"/>
    </source>
</evidence>
<dbReference type="GO" id="GO:0008379">
    <property type="term" value="F:thioredoxin peroxidase activity"/>
    <property type="evidence" value="ECO:0007669"/>
    <property type="project" value="TreeGrafter"/>
</dbReference>
<dbReference type="InterPro" id="IPR013766">
    <property type="entry name" value="Thioredoxin_domain"/>
</dbReference>
<dbReference type="GO" id="GO:0034599">
    <property type="term" value="P:cellular response to oxidative stress"/>
    <property type="evidence" value="ECO:0007669"/>
    <property type="project" value="TreeGrafter"/>
</dbReference>
<comment type="caution">
    <text evidence="14">The sequence shown here is derived from an EMBL/GenBank/DDBJ whole genome shotgun (WGS) entry which is preliminary data.</text>
</comment>
<reference evidence="14 15" key="1">
    <citation type="journal article" date="2014" name="Genome Announc.">
        <title>Draft Genome Sequence of Cytophaga fermentans JCM 21142T, a Facultative Anaerobe Isolated from Marine Mud.</title>
        <authorList>
            <person name="Starns D."/>
            <person name="Oshima K."/>
            <person name="Suda W."/>
            <person name="Iino T."/>
            <person name="Yuki M."/>
            <person name="Inoue J."/>
            <person name="Kitamura K."/>
            <person name="Iida T."/>
            <person name="Darby A."/>
            <person name="Hattori M."/>
            <person name="Ohkuma M."/>
        </authorList>
    </citation>
    <scope>NUCLEOTIDE SEQUENCE [LARGE SCALE GENOMIC DNA]</scope>
    <source>
        <strain evidence="14 15">JCM 21142</strain>
    </source>
</reference>
<keyword evidence="6" id="KW-1015">Disulfide bond</keyword>
<dbReference type="eggNOG" id="COG1225">
    <property type="taxonomic scope" value="Bacteria"/>
</dbReference>
<dbReference type="GO" id="GO:0045454">
    <property type="term" value="P:cell redox homeostasis"/>
    <property type="evidence" value="ECO:0007669"/>
    <property type="project" value="TreeGrafter"/>
</dbReference>
<organism evidence="14 15">
    <name type="scientific">Saccharicrinis fermentans DSM 9555 = JCM 21142</name>
    <dbReference type="NCBI Taxonomy" id="869213"/>
    <lineage>
        <taxon>Bacteria</taxon>
        <taxon>Pseudomonadati</taxon>
        <taxon>Bacteroidota</taxon>
        <taxon>Bacteroidia</taxon>
        <taxon>Marinilabiliales</taxon>
        <taxon>Marinilabiliaceae</taxon>
        <taxon>Saccharicrinis</taxon>
    </lineage>
</organism>
<evidence type="ECO:0000256" key="12">
    <source>
        <dbReference type="SAM" id="SignalP"/>
    </source>
</evidence>
<evidence type="ECO:0000256" key="3">
    <source>
        <dbReference type="ARBA" id="ARBA00022559"/>
    </source>
</evidence>
<dbReference type="SUPFAM" id="SSF52833">
    <property type="entry name" value="Thioredoxin-like"/>
    <property type="match status" value="1"/>
</dbReference>
<dbReference type="EMBL" id="BAMD01000105">
    <property type="protein sequence ID" value="GAF05662.1"/>
    <property type="molecule type" value="Genomic_DNA"/>
</dbReference>
<evidence type="ECO:0000256" key="1">
    <source>
        <dbReference type="ARBA" id="ARBA00003330"/>
    </source>
</evidence>
<dbReference type="Proteomes" id="UP000019402">
    <property type="component" value="Unassembled WGS sequence"/>
</dbReference>
<dbReference type="InterPro" id="IPR036249">
    <property type="entry name" value="Thioredoxin-like_sf"/>
</dbReference>
<evidence type="ECO:0000313" key="15">
    <source>
        <dbReference type="Proteomes" id="UP000019402"/>
    </source>
</evidence>
<comment type="function">
    <text evidence="1">Thiol-specific peroxidase that catalyzes the reduction of hydrogen peroxide and organic hydroperoxides to water and alcohols, respectively. Plays a role in cell protection against oxidative stress by detoxifying peroxides and as sensor of hydrogen peroxide-mediated signaling events.</text>
</comment>
<dbReference type="CDD" id="cd02970">
    <property type="entry name" value="PRX_like2"/>
    <property type="match status" value="1"/>
</dbReference>
<keyword evidence="12" id="KW-0732">Signal</keyword>
<keyword evidence="7" id="KW-0676">Redox-active center</keyword>
<dbReference type="PROSITE" id="PS51352">
    <property type="entry name" value="THIOREDOXIN_2"/>
    <property type="match status" value="1"/>
</dbReference>
<dbReference type="AlphaFoldDB" id="W7YB64"/>
<keyword evidence="4" id="KW-0049">Antioxidant</keyword>
<dbReference type="PANTHER" id="PTHR42801">
    <property type="entry name" value="THIOREDOXIN-DEPENDENT PEROXIDE REDUCTASE"/>
    <property type="match status" value="1"/>
</dbReference>
<sequence length="255" mass="28617">MKIMKIVSFCLLLTAVWACDNKKSNRSTTIKENSMEESNSMLQSEALEERKVNFGKKADQHIKKIYQDGLDAVRESGVLKLAKNIGDMAPNFTLKNAMGTEVSLQEYLKKGPVVLVWYRGGWCPYCNINLKFLQDELPNFKAQGANLVALTPELPDQSISTSEKLHLDFEVLSDVGNVVGQQYGVVFKLTQEVADIYNEKFGLNEHNGDDSNELPLAATYVIDTDGTIVYAFLDADYRKRAEPADITNFLKTMNK</sequence>
<gene>
    <name evidence="14" type="ORF">JCM21142_104407</name>
</gene>
<evidence type="ECO:0000256" key="4">
    <source>
        <dbReference type="ARBA" id="ARBA00022862"/>
    </source>
</evidence>
<feature type="chain" id="PRO_5004904090" description="thioredoxin-dependent peroxiredoxin" evidence="12">
    <location>
        <begin position="19"/>
        <end position="255"/>
    </location>
</feature>
<evidence type="ECO:0000259" key="13">
    <source>
        <dbReference type="PROSITE" id="PS51352"/>
    </source>
</evidence>
<evidence type="ECO:0000256" key="8">
    <source>
        <dbReference type="ARBA" id="ARBA00032824"/>
    </source>
</evidence>
<evidence type="ECO:0000313" key="14">
    <source>
        <dbReference type="EMBL" id="GAF05662.1"/>
    </source>
</evidence>